<dbReference type="PROSITE" id="PS51842">
    <property type="entry name" value="IF_ROD_2"/>
    <property type="match status" value="1"/>
</dbReference>
<dbReference type="Gene3D" id="1.20.5.500">
    <property type="entry name" value="Single helix bin"/>
    <property type="match status" value="1"/>
</dbReference>
<evidence type="ECO:0000259" key="7">
    <source>
        <dbReference type="PROSITE" id="PS51842"/>
    </source>
</evidence>
<organism evidence="8 9">
    <name type="scientific">Pteropus alecto</name>
    <name type="common">Black flying fox</name>
    <dbReference type="NCBI Taxonomy" id="9402"/>
    <lineage>
        <taxon>Eukaryota</taxon>
        <taxon>Metazoa</taxon>
        <taxon>Chordata</taxon>
        <taxon>Craniata</taxon>
        <taxon>Vertebrata</taxon>
        <taxon>Euteleostomi</taxon>
        <taxon>Mammalia</taxon>
        <taxon>Eutheria</taxon>
        <taxon>Laurasiatheria</taxon>
        <taxon>Chiroptera</taxon>
        <taxon>Yinpterochiroptera</taxon>
        <taxon>Pteropodoidea</taxon>
        <taxon>Pteropodidae</taxon>
        <taxon>Pteropodinae</taxon>
        <taxon>Pteropus</taxon>
    </lineage>
</organism>
<dbReference type="GO" id="GO:0031424">
    <property type="term" value="P:keratinization"/>
    <property type="evidence" value="ECO:0007669"/>
    <property type="project" value="TreeGrafter"/>
</dbReference>
<dbReference type="Proteomes" id="UP000010552">
    <property type="component" value="Unassembled WGS sequence"/>
</dbReference>
<keyword evidence="9" id="KW-1185">Reference proteome</keyword>
<sequence length="199" mass="21360">MGGTGTVSLASVECSCSLSSSSHPPAYTAAPTPQCEEVKETVQRHTQSMRHSKEELNRLNQAIQKLTVDVDLDTSQPCEPEGAKNAPALQEEGASDSAKGKLAWLEAALQKAKQDMVRQLREYQELMIVKLGLDFEIATYRKLLESEESRPISASCPGRLLQPVAGSDALETSAPGGGCALCGLPGCVGDFSCRGFRRY</sequence>
<feature type="domain" description="IF rod" evidence="7">
    <location>
        <begin position="1"/>
        <end position="151"/>
    </location>
</feature>
<proteinExistence type="inferred from homology"/>
<comment type="similarity">
    <text evidence="4">Belongs to the intermediate filament family.</text>
</comment>
<evidence type="ECO:0000313" key="9">
    <source>
        <dbReference type="Proteomes" id="UP000010552"/>
    </source>
</evidence>
<dbReference type="AlphaFoldDB" id="L5L7J7"/>
<reference evidence="9" key="1">
    <citation type="journal article" date="2013" name="Science">
        <title>Comparative analysis of bat genomes provides insight into the evolution of flight and immunity.</title>
        <authorList>
            <person name="Zhang G."/>
            <person name="Cowled C."/>
            <person name="Shi Z."/>
            <person name="Huang Z."/>
            <person name="Bishop-Lilly K.A."/>
            <person name="Fang X."/>
            <person name="Wynne J.W."/>
            <person name="Xiong Z."/>
            <person name="Baker M.L."/>
            <person name="Zhao W."/>
            <person name="Tachedjian M."/>
            <person name="Zhu Y."/>
            <person name="Zhou P."/>
            <person name="Jiang X."/>
            <person name="Ng J."/>
            <person name="Yang L."/>
            <person name="Wu L."/>
            <person name="Xiao J."/>
            <person name="Feng Y."/>
            <person name="Chen Y."/>
            <person name="Sun X."/>
            <person name="Zhang Y."/>
            <person name="Marsh G.A."/>
            <person name="Crameri G."/>
            <person name="Broder C.C."/>
            <person name="Frey K.G."/>
            <person name="Wang L.F."/>
            <person name="Wang J."/>
        </authorList>
    </citation>
    <scope>NUCLEOTIDE SEQUENCE [LARGE SCALE GENOMIC DNA]</scope>
</reference>
<dbReference type="PANTHER" id="PTHR45616">
    <property type="entry name" value="GATA-TYPE DOMAIN-CONTAINING PROTEIN"/>
    <property type="match status" value="1"/>
</dbReference>
<feature type="region of interest" description="Disordered" evidence="6">
    <location>
        <begin position="74"/>
        <end position="95"/>
    </location>
</feature>
<name>L5L7J7_PTEAL</name>
<dbReference type="InterPro" id="IPR018039">
    <property type="entry name" value="IF_conserved"/>
</dbReference>
<dbReference type="PROSITE" id="PS00226">
    <property type="entry name" value="IF_ROD_1"/>
    <property type="match status" value="1"/>
</dbReference>
<keyword evidence="2 4" id="KW-0403">Intermediate filament</keyword>
<dbReference type="GO" id="GO:0030280">
    <property type="term" value="F:structural constituent of skin epidermis"/>
    <property type="evidence" value="ECO:0007669"/>
    <property type="project" value="TreeGrafter"/>
</dbReference>
<dbReference type="EMBL" id="KB030275">
    <property type="protein sequence ID" value="ELK19013.1"/>
    <property type="molecule type" value="Genomic_DNA"/>
</dbReference>
<dbReference type="InParanoid" id="L5L7J7"/>
<dbReference type="SUPFAM" id="SSF64593">
    <property type="entry name" value="Intermediate filament protein, coiled coil region"/>
    <property type="match status" value="1"/>
</dbReference>
<dbReference type="Pfam" id="PF00038">
    <property type="entry name" value="Filament"/>
    <property type="match status" value="1"/>
</dbReference>
<evidence type="ECO:0000256" key="3">
    <source>
        <dbReference type="ARBA" id="ARBA00023054"/>
    </source>
</evidence>
<feature type="coiled-coil region" evidence="5">
    <location>
        <begin position="102"/>
        <end position="129"/>
    </location>
</feature>
<gene>
    <name evidence="8" type="ORF">PAL_GLEAN10005104</name>
</gene>
<keyword evidence="1" id="KW-0416">Keratin</keyword>
<evidence type="ECO:0000256" key="1">
    <source>
        <dbReference type="ARBA" id="ARBA00022744"/>
    </source>
</evidence>
<keyword evidence="3 5" id="KW-0175">Coiled coil</keyword>
<feature type="coiled-coil region" evidence="5">
    <location>
        <begin position="35"/>
        <end position="69"/>
    </location>
</feature>
<dbReference type="Gene3D" id="1.20.5.170">
    <property type="match status" value="1"/>
</dbReference>
<evidence type="ECO:0000256" key="4">
    <source>
        <dbReference type="RuleBase" id="RU000685"/>
    </source>
</evidence>
<dbReference type="GO" id="GO:0045095">
    <property type="term" value="C:keratin filament"/>
    <property type="evidence" value="ECO:0007669"/>
    <property type="project" value="TreeGrafter"/>
</dbReference>
<dbReference type="GO" id="GO:0045109">
    <property type="term" value="P:intermediate filament organization"/>
    <property type="evidence" value="ECO:0007669"/>
    <property type="project" value="TreeGrafter"/>
</dbReference>
<evidence type="ECO:0000313" key="8">
    <source>
        <dbReference type="EMBL" id="ELK19013.1"/>
    </source>
</evidence>
<dbReference type="PANTHER" id="PTHR45616:SF52">
    <property type="entry name" value="KERATIN, TYPE II CUTICULAR HB3"/>
    <property type="match status" value="1"/>
</dbReference>
<protein>
    <submittedName>
        <fullName evidence="8">Keratin, type II cuticular Hb1</fullName>
    </submittedName>
</protein>
<evidence type="ECO:0000256" key="2">
    <source>
        <dbReference type="ARBA" id="ARBA00022754"/>
    </source>
</evidence>
<evidence type="ECO:0000256" key="6">
    <source>
        <dbReference type="SAM" id="MobiDB-lite"/>
    </source>
</evidence>
<evidence type="ECO:0000256" key="5">
    <source>
        <dbReference type="SAM" id="Coils"/>
    </source>
</evidence>
<dbReference type="GO" id="GO:0005615">
    <property type="term" value="C:extracellular space"/>
    <property type="evidence" value="ECO:0007669"/>
    <property type="project" value="TreeGrafter"/>
</dbReference>
<accession>L5L7J7</accession>
<dbReference type="InterPro" id="IPR039008">
    <property type="entry name" value="IF_rod_dom"/>
</dbReference>